<evidence type="ECO:0008006" key="3">
    <source>
        <dbReference type="Google" id="ProtNLM"/>
    </source>
</evidence>
<dbReference type="EMBL" id="JALHLF010000044">
    <property type="protein sequence ID" value="MCJ2183401.1"/>
    <property type="molecule type" value="Genomic_DNA"/>
</dbReference>
<gene>
    <name evidence="1" type="ORF">MTR62_11970</name>
</gene>
<evidence type="ECO:0000313" key="1">
    <source>
        <dbReference type="EMBL" id="MCJ2183401.1"/>
    </source>
</evidence>
<sequence>MSATLIALALFACNDDGTSCQRLQTPVETYRTSGECFGHLDDILTSEAALRADAPTVYAQCMPSAQLAALGSRDINLARVSQVQLAQR</sequence>
<reference evidence="1" key="1">
    <citation type="submission" date="2022-03" db="EMBL/GenBank/DDBJ databases">
        <title>Identification of a novel bacterium isolated from mangrove sediments.</title>
        <authorList>
            <person name="Pan X."/>
        </authorList>
    </citation>
    <scope>NUCLEOTIDE SEQUENCE</scope>
    <source>
        <strain evidence="1">B1949</strain>
    </source>
</reference>
<proteinExistence type="predicted"/>
<keyword evidence="2" id="KW-1185">Reference proteome</keyword>
<evidence type="ECO:0000313" key="2">
    <source>
        <dbReference type="Proteomes" id="UP001162881"/>
    </source>
</evidence>
<organism evidence="1 2">
    <name type="scientific">Novosphingobium organovorum</name>
    <dbReference type="NCBI Taxonomy" id="2930092"/>
    <lineage>
        <taxon>Bacteria</taxon>
        <taxon>Pseudomonadati</taxon>
        <taxon>Pseudomonadota</taxon>
        <taxon>Alphaproteobacteria</taxon>
        <taxon>Sphingomonadales</taxon>
        <taxon>Sphingomonadaceae</taxon>
        <taxon>Novosphingobium</taxon>
    </lineage>
</organism>
<dbReference type="Proteomes" id="UP001162881">
    <property type="component" value="Unassembled WGS sequence"/>
</dbReference>
<comment type="caution">
    <text evidence="1">The sequence shown here is derived from an EMBL/GenBank/DDBJ whole genome shotgun (WGS) entry which is preliminary data.</text>
</comment>
<protein>
    <recommendedName>
        <fullName evidence="3">Lipoprotein</fullName>
    </recommendedName>
</protein>
<name>A0ABT0BEE0_9SPHN</name>
<dbReference type="RefSeq" id="WP_244021178.1">
    <property type="nucleotide sequence ID" value="NZ_JALHLF010000044.1"/>
</dbReference>
<accession>A0ABT0BEE0</accession>